<proteinExistence type="predicted"/>
<protein>
    <submittedName>
        <fullName evidence="1">Uncharacterized protein</fullName>
    </submittedName>
</protein>
<dbReference type="AlphaFoldDB" id="A0A4R8RHT2"/>
<sequence>MAANALAVRSMGYCLNEAGDGGAIGKTRFCCDSQFDFRLNEAGICNIPADMCGGISRCCGNGFFVFNTCPDTFPCENSALCDHLPNPSFMFVPVVKVLFSDIGSINLITRTILYLFYFVDRDSSNISKPILVNLEFSLVASLGQLASQSHIPSDFQTHPLAIFREGFGITLDARFYAILSIPLVAEQSWAT</sequence>
<evidence type="ECO:0000313" key="1">
    <source>
        <dbReference type="EMBL" id="TDZ61782.1"/>
    </source>
</evidence>
<dbReference type="Proteomes" id="UP000295703">
    <property type="component" value="Unassembled WGS sequence"/>
</dbReference>
<organism evidence="1 2">
    <name type="scientific">Colletotrichum trifolii</name>
    <dbReference type="NCBI Taxonomy" id="5466"/>
    <lineage>
        <taxon>Eukaryota</taxon>
        <taxon>Fungi</taxon>
        <taxon>Dikarya</taxon>
        <taxon>Ascomycota</taxon>
        <taxon>Pezizomycotina</taxon>
        <taxon>Sordariomycetes</taxon>
        <taxon>Hypocreomycetidae</taxon>
        <taxon>Glomerellales</taxon>
        <taxon>Glomerellaceae</taxon>
        <taxon>Colletotrichum</taxon>
        <taxon>Colletotrichum orbiculare species complex</taxon>
    </lineage>
</organism>
<accession>A0A4R8RHT2</accession>
<name>A0A4R8RHT2_COLTR</name>
<evidence type="ECO:0000313" key="2">
    <source>
        <dbReference type="Proteomes" id="UP000295703"/>
    </source>
</evidence>
<dbReference type="EMBL" id="RYZW01000028">
    <property type="protein sequence ID" value="TDZ61782.1"/>
    <property type="molecule type" value="Genomic_DNA"/>
</dbReference>
<reference evidence="1 2" key="1">
    <citation type="submission" date="2018-12" db="EMBL/GenBank/DDBJ databases">
        <title>Genome sequence and assembly of Colletotrichum trifolii.</title>
        <authorList>
            <person name="Gan P."/>
            <person name="Shirasu K."/>
        </authorList>
    </citation>
    <scope>NUCLEOTIDE SEQUENCE [LARGE SCALE GENOMIC DNA]</scope>
    <source>
        <strain evidence="1 2">543-2</strain>
    </source>
</reference>
<keyword evidence="2" id="KW-1185">Reference proteome</keyword>
<comment type="caution">
    <text evidence="1">The sequence shown here is derived from an EMBL/GenBank/DDBJ whole genome shotgun (WGS) entry which is preliminary data.</text>
</comment>
<gene>
    <name evidence="1" type="ORF">CTRI78_v004034</name>
</gene>